<dbReference type="Proteomes" id="UP000278143">
    <property type="component" value="Unassembled WGS sequence"/>
</dbReference>
<keyword evidence="4 8" id="KW-0418">Kinase</keyword>
<evidence type="ECO:0000256" key="6">
    <source>
        <dbReference type="ARBA" id="ARBA00022857"/>
    </source>
</evidence>
<keyword evidence="2" id="KW-0808">Transferase</keyword>
<keyword evidence="7" id="KW-0520">NAD</keyword>
<dbReference type="FunFam" id="2.60.200.30:FF:000009">
    <property type="entry name" value="Poly(P)/ATP NAD kinase"/>
    <property type="match status" value="1"/>
</dbReference>
<keyword evidence="3" id="KW-0547">Nucleotide-binding</keyword>
<dbReference type="EMBL" id="KZ989266">
    <property type="protein sequence ID" value="RKP27121.1"/>
    <property type="molecule type" value="Genomic_DNA"/>
</dbReference>
<comment type="similarity">
    <text evidence="1">Belongs to the NAD kinase family.</text>
</comment>
<evidence type="ECO:0000313" key="8">
    <source>
        <dbReference type="EMBL" id="RKP27121.1"/>
    </source>
</evidence>
<evidence type="ECO:0000256" key="3">
    <source>
        <dbReference type="ARBA" id="ARBA00022741"/>
    </source>
</evidence>
<keyword evidence="6" id="KW-0521">NADP</keyword>
<organism evidence="8 9">
    <name type="scientific">Syncephalis pseudoplumigaleata</name>
    <dbReference type="NCBI Taxonomy" id="1712513"/>
    <lineage>
        <taxon>Eukaryota</taxon>
        <taxon>Fungi</taxon>
        <taxon>Fungi incertae sedis</taxon>
        <taxon>Zoopagomycota</taxon>
        <taxon>Zoopagomycotina</taxon>
        <taxon>Zoopagomycetes</taxon>
        <taxon>Zoopagales</taxon>
        <taxon>Piptocephalidaceae</taxon>
        <taxon>Syncephalis</taxon>
    </lineage>
</organism>
<keyword evidence="9" id="KW-1185">Reference proteome</keyword>
<evidence type="ECO:0000313" key="9">
    <source>
        <dbReference type="Proteomes" id="UP000278143"/>
    </source>
</evidence>
<keyword evidence="5" id="KW-0067">ATP-binding</keyword>
<dbReference type="GO" id="GO:0005524">
    <property type="term" value="F:ATP binding"/>
    <property type="evidence" value="ECO:0007669"/>
    <property type="project" value="UniProtKB-KW"/>
</dbReference>
<evidence type="ECO:0000256" key="1">
    <source>
        <dbReference type="ARBA" id="ARBA00010995"/>
    </source>
</evidence>
<evidence type="ECO:0000256" key="4">
    <source>
        <dbReference type="ARBA" id="ARBA00022777"/>
    </source>
</evidence>
<reference evidence="9" key="1">
    <citation type="journal article" date="2018" name="Nat. Microbiol.">
        <title>Leveraging single-cell genomics to expand the fungal tree of life.</title>
        <authorList>
            <person name="Ahrendt S.R."/>
            <person name="Quandt C.A."/>
            <person name="Ciobanu D."/>
            <person name="Clum A."/>
            <person name="Salamov A."/>
            <person name="Andreopoulos B."/>
            <person name="Cheng J.F."/>
            <person name="Woyke T."/>
            <person name="Pelin A."/>
            <person name="Henrissat B."/>
            <person name="Reynolds N.K."/>
            <person name="Benny G.L."/>
            <person name="Smith M.E."/>
            <person name="James T.Y."/>
            <person name="Grigoriev I.V."/>
        </authorList>
    </citation>
    <scope>NUCLEOTIDE SEQUENCE [LARGE SCALE GENOMIC DNA]</scope>
    <source>
        <strain evidence="9">Benny S71-1</strain>
    </source>
</reference>
<dbReference type="AlphaFoldDB" id="A0A4P9Z5P0"/>
<dbReference type="GO" id="GO:0003951">
    <property type="term" value="F:NAD+ kinase activity"/>
    <property type="evidence" value="ECO:0007669"/>
    <property type="project" value="InterPro"/>
</dbReference>
<dbReference type="SUPFAM" id="SSF111331">
    <property type="entry name" value="NAD kinase/diacylglycerol kinase-like"/>
    <property type="match status" value="1"/>
</dbReference>
<dbReference type="Pfam" id="PF20143">
    <property type="entry name" value="NAD_kinase_C"/>
    <property type="match status" value="1"/>
</dbReference>
<gene>
    <name evidence="8" type="ORF">SYNPS1DRAFT_13171</name>
</gene>
<dbReference type="PANTHER" id="PTHR20275:SF26">
    <property type="entry name" value="NADH KINASE POS5, MITOCHONDRIAL"/>
    <property type="match status" value="1"/>
</dbReference>
<dbReference type="Pfam" id="PF01513">
    <property type="entry name" value="NAD_kinase"/>
    <property type="match status" value="1"/>
</dbReference>
<accession>A0A4P9Z5P0</accession>
<dbReference type="GO" id="GO:0006741">
    <property type="term" value="P:NADP+ biosynthetic process"/>
    <property type="evidence" value="ECO:0007669"/>
    <property type="project" value="InterPro"/>
</dbReference>
<proteinExistence type="inferred from homology"/>
<dbReference type="InterPro" id="IPR016064">
    <property type="entry name" value="NAD/diacylglycerol_kinase_sf"/>
</dbReference>
<protein>
    <submittedName>
        <fullName evidence="8">NAD+ kinase family protein</fullName>
    </submittedName>
</protein>
<dbReference type="Gene3D" id="3.40.50.10330">
    <property type="entry name" value="Probable inorganic polyphosphate/atp-NAD kinase, domain 1"/>
    <property type="match status" value="1"/>
</dbReference>
<evidence type="ECO:0000256" key="5">
    <source>
        <dbReference type="ARBA" id="ARBA00022840"/>
    </source>
</evidence>
<dbReference type="GO" id="GO:0019674">
    <property type="term" value="P:NAD+ metabolic process"/>
    <property type="evidence" value="ECO:0007669"/>
    <property type="project" value="InterPro"/>
</dbReference>
<sequence>MPCRLGQHQDYERTVDFVVTIGGDGTLLHVSSLFNGRVPPIVSFSMGTLGFLLPFHIKDYVRALSSVIDGHASLLPRLRLECTAFTLDLADMRACAERIQVMNEVNLHRGRYPHLSAVRCYVDGEYLTDAVVSGASIYWLIIATPTGSTAYSLSAGGPIVHPSVPSLLITPVCPLSLSFRPVLLPADARVQLRVSRSSRGEAELTVDGRELCLLPVGSYVEVRRSVYPMLCVNRVNEGVDWVRDINQMLKFNQGFANKHQLLMRTDADWE</sequence>
<evidence type="ECO:0000256" key="7">
    <source>
        <dbReference type="ARBA" id="ARBA00023027"/>
    </source>
</evidence>
<dbReference type="InterPro" id="IPR002504">
    <property type="entry name" value="NADK"/>
</dbReference>
<name>A0A4P9Z5P0_9FUNG</name>
<dbReference type="OrthoDB" id="24581at2759"/>
<dbReference type="PANTHER" id="PTHR20275">
    <property type="entry name" value="NAD KINASE"/>
    <property type="match status" value="1"/>
</dbReference>
<evidence type="ECO:0000256" key="2">
    <source>
        <dbReference type="ARBA" id="ARBA00022679"/>
    </source>
</evidence>
<dbReference type="HAMAP" id="MF_00361">
    <property type="entry name" value="NAD_kinase"/>
    <property type="match status" value="1"/>
</dbReference>
<dbReference type="InterPro" id="IPR017438">
    <property type="entry name" value="ATP-NAD_kinase_N"/>
</dbReference>
<dbReference type="InterPro" id="IPR017437">
    <property type="entry name" value="ATP-NAD_kinase_PpnK-typ_C"/>
</dbReference>
<dbReference type="Gene3D" id="2.60.200.30">
    <property type="entry name" value="Probable inorganic polyphosphate/atp-NAD kinase, domain 2"/>
    <property type="match status" value="1"/>
</dbReference>